<dbReference type="AlphaFoldDB" id="A0A179F0D1"/>
<proteinExistence type="predicted"/>
<organism evidence="1 2">
    <name type="scientific">Pochonia chlamydosporia 170</name>
    <dbReference type="NCBI Taxonomy" id="1380566"/>
    <lineage>
        <taxon>Eukaryota</taxon>
        <taxon>Fungi</taxon>
        <taxon>Dikarya</taxon>
        <taxon>Ascomycota</taxon>
        <taxon>Pezizomycotina</taxon>
        <taxon>Sordariomycetes</taxon>
        <taxon>Hypocreomycetidae</taxon>
        <taxon>Hypocreales</taxon>
        <taxon>Clavicipitaceae</taxon>
        <taxon>Pochonia</taxon>
    </lineage>
</organism>
<evidence type="ECO:0000313" key="1">
    <source>
        <dbReference type="EMBL" id="OAQ58904.1"/>
    </source>
</evidence>
<gene>
    <name evidence="1" type="ORF">VFPPC_16936</name>
</gene>
<dbReference type="KEGG" id="pchm:VFPPC_16936"/>
<accession>A0A179F0D1</accession>
<dbReference type="RefSeq" id="XP_018137001.1">
    <property type="nucleotide sequence ID" value="XM_018294688.1"/>
</dbReference>
<keyword evidence="2" id="KW-1185">Reference proteome</keyword>
<comment type="caution">
    <text evidence="1">The sequence shown here is derived from an EMBL/GenBank/DDBJ whole genome shotgun (WGS) entry which is preliminary data.</text>
</comment>
<reference evidence="1 2" key="1">
    <citation type="journal article" date="2016" name="PLoS Pathog.">
        <title>Biosynthesis of antibiotic leucinostatins in bio-control fungus Purpureocillium lilacinum and their inhibition on phytophthora revealed by genome mining.</title>
        <authorList>
            <person name="Wang G."/>
            <person name="Liu Z."/>
            <person name="Lin R."/>
            <person name="Li E."/>
            <person name="Mao Z."/>
            <person name="Ling J."/>
            <person name="Yang Y."/>
            <person name="Yin W.B."/>
            <person name="Xie B."/>
        </authorList>
    </citation>
    <scope>NUCLEOTIDE SEQUENCE [LARGE SCALE GENOMIC DNA]</scope>
    <source>
        <strain evidence="1">170</strain>
    </source>
</reference>
<sequence>MGHHGKTIAATELFAQVSSACCVILLPVISSTVLHSPRCQVGLPPHLTGLYFRGRILRAILTGQTLGIVGVSL</sequence>
<dbReference type="EMBL" id="LSBJ02000013">
    <property type="protein sequence ID" value="OAQ58904.1"/>
    <property type="molecule type" value="Genomic_DNA"/>
</dbReference>
<dbReference type="Proteomes" id="UP000078397">
    <property type="component" value="Unassembled WGS sequence"/>
</dbReference>
<protein>
    <submittedName>
        <fullName evidence="1">Uncharacterized protein</fullName>
    </submittedName>
</protein>
<dbReference type="GeneID" id="28858682"/>
<evidence type="ECO:0000313" key="2">
    <source>
        <dbReference type="Proteomes" id="UP000078397"/>
    </source>
</evidence>
<name>A0A179F0D1_METCM</name>